<dbReference type="PIRSF" id="PIRSF038471">
    <property type="entry name" value="MreC"/>
    <property type="match status" value="1"/>
</dbReference>
<evidence type="ECO:0000256" key="6">
    <source>
        <dbReference type="SAM" id="Coils"/>
    </source>
</evidence>
<dbReference type="GO" id="GO:0008360">
    <property type="term" value="P:regulation of cell shape"/>
    <property type="evidence" value="ECO:0007669"/>
    <property type="project" value="UniProtKB-KW"/>
</dbReference>
<dbReference type="STRING" id="1121432.SAMN02745219_01493"/>
<accession>A0A1M6FJU9</accession>
<dbReference type="InterPro" id="IPR042175">
    <property type="entry name" value="Cell/Rod_MreC_2"/>
</dbReference>
<dbReference type="InterPro" id="IPR007221">
    <property type="entry name" value="MreC"/>
</dbReference>
<reference evidence="9" key="1">
    <citation type="submission" date="2016-11" db="EMBL/GenBank/DDBJ databases">
        <authorList>
            <person name="Varghese N."/>
            <person name="Submissions S."/>
        </authorList>
    </citation>
    <scope>NUCLEOTIDE SEQUENCE [LARGE SCALE GENOMIC DNA]</scope>
    <source>
        <strain evidence="9">DSM 16057</strain>
    </source>
</reference>
<dbReference type="Proteomes" id="UP000184529">
    <property type="component" value="Unassembled WGS sequence"/>
</dbReference>
<dbReference type="Gene3D" id="2.40.10.350">
    <property type="entry name" value="Rod shape-determining protein MreC, domain 2"/>
    <property type="match status" value="1"/>
</dbReference>
<dbReference type="RefSeq" id="WP_072868485.1">
    <property type="nucleotide sequence ID" value="NZ_FQZM01000016.1"/>
</dbReference>
<feature type="domain" description="Rod shape-determining protein MreC beta-barrel core" evidence="7">
    <location>
        <begin position="123"/>
        <end position="270"/>
    </location>
</feature>
<keyword evidence="9" id="KW-1185">Reference proteome</keyword>
<evidence type="ECO:0000256" key="5">
    <source>
        <dbReference type="PIRNR" id="PIRNR038471"/>
    </source>
</evidence>
<dbReference type="NCBIfam" id="TIGR00219">
    <property type="entry name" value="mreC"/>
    <property type="match status" value="1"/>
</dbReference>
<organism evidence="8 9">
    <name type="scientific">Desulfofundulus thermosubterraneus DSM 16057</name>
    <dbReference type="NCBI Taxonomy" id="1121432"/>
    <lineage>
        <taxon>Bacteria</taxon>
        <taxon>Bacillati</taxon>
        <taxon>Bacillota</taxon>
        <taxon>Clostridia</taxon>
        <taxon>Eubacteriales</taxon>
        <taxon>Peptococcaceae</taxon>
        <taxon>Desulfofundulus</taxon>
    </lineage>
</organism>
<evidence type="ECO:0000256" key="2">
    <source>
        <dbReference type="ARBA" id="ARBA00013855"/>
    </source>
</evidence>
<proteinExistence type="inferred from homology"/>
<name>A0A1M6FJU9_9FIRM</name>
<dbReference type="InterPro" id="IPR042177">
    <property type="entry name" value="Cell/Rod_1"/>
</dbReference>
<keyword evidence="3 5" id="KW-0133">Cell shape</keyword>
<sequence>MTSGKRLFFLVILLVLVLYVMRVTAFSRVEATPLEKTLVDVFATLEQVTTGLGRGIRDVVTFPLSLVNASRRAEELSDKVARLEGELQQAREYRLENERLKKLLDFKSGPAADSGLEVTAAAVIGRDPGNWFSTITINKGRAQGIKENMTVLTPRGLVGRVIATTDHTATVLLITDPRSAVSALVQDSRTPGMVEGTAGSAGSLRMIHIPNDMPTRPGQVVVTSGTKSIFTKGIPIGEITRVKRDPTGLFFEASVRPFVDFNRLEEVLVITGVHPPAL</sequence>
<dbReference type="OrthoDB" id="9792313at2"/>
<dbReference type="Pfam" id="PF04085">
    <property type="entry name" value="MreC"/>
    <property type="match status" value="1"/>
</dbReference>
<dbReference type="AlphaFoldDB" id="A0A1M6FJU9"/>
<evidence type="ECO:0000256" key="3">
    <source>
        <dbReference type="ARBA" id="ARBA00022960"/>
    </source>
</evidence>
<dbReference type="GO" id="GO:0005886">
    <property type="term" value="C:plasma membrane"/>
    <property type="evidence" value="ECO:0007669"/>
    <property type="project" value="TreeGrafter"/>
</dbReference>
<evidence type="ECO:0000256" key="4">
    <source>
        <dbReference type="ARBA" id="ARBA00032089"/>
    </source>
</evidence>
<evidence type="ECO:0000259" key="7">
    <source>
        <dbReference type="Pfam" id="PF04085"/>
    </source>
</evidence>
<dbReference type="Gene3D" id="2.40.10.340">
    <property type="entry name" value="Rod shape-determining protein MreC, domain 1"/>
    <property type="match status" value="1"/>
</dbReference>
<evidence type="ECO:0000256" key="1">
    <source>
        <dbReference type="ARBA" id="ARBA00009369"/>
    </source>
</evidence>
<keyword evidence="6" id="KW-0175">Coiled coil</keyword>
<comment type="function">
    <text evidence="5">Involved in formation and maintenance of cell shape.</text>
</comment>
<dbReference type="EMBL" id="FQZM01000016">
    <property type="protein sequence ID" value="SHI97923.1"/>
    <property type="molecule type" value="Genomic_DNA"/>
</dbReference>
<feature type="coiled-coil region" evidence="6">
    <location>
        <begin position="66"/>
        <end position="103"/>
    </location>
</feature>
<evidence type="ECO:0000313" key="9">
    <source>
        <dbReference type="Proteomes" id="UP000184529"/>
    </source>
</evidence>
<dbReference type="PANTHER" id="PTHR34138">
    <property type="entry name" value="CELL SHAPE-DETERMINING PROTEIN MREC"/>
    <property type="match status" value="1"/>
</dbReference>
<dbReference type="PANTHER" id="PTHR34138:SF1">
    <property type="entry name" value="CELL SHAPE-DETERMINING PROTEIN MREC"/>
    <property type="match status" value="1"/>
</dbReference>
<comment type="similarity">
    <text evidence="1 5">Belongs to the MreC family.</text>
</comment>
<gene>
    <name evidence="8" type="ORF">SAMN02745219_01493</name>
</gene>
<protein>
    <recommendedName>
        <fullName evidence="2 5">Cell shape-determining protein MreC</fullName>
    </recommendedName>
    <alternativeName>
        <fullName evidence="4 5">Cell shape protein MreC</fullName>
    </alternativeName>
</protein>
<dbReference type="InterPro" id="IPR055342">
    <property type="entry name" value="MreC_beta-barrel_core"/>
</dbReference>
<evidence type="ECO:0000313" key="8">
    <source>
        <dbReference type="EMBL" id="SHI97923.1"/>
    </source>
</evidence>